<dbReference type="PANTHER" id="PTHR33434">
    <property type="entry name" value="DEGV DOMAIN-CONTAINING PROTEIN DR_1986-RELATED"/>
    <property type="match status" value="1"/>
</dbReference>
<dbReference type="OrthoDB" id="9760324at2"/>
<dbReference type="GO" id="GO:0008289">
    <property type="term" value="F:lipid binding"/>
    <property type="evidence" value="ECO:0007669"/>
    <property type="project" value="UniProtKB-KW"/>
</dbReference>
<comment type="caution">
    <text evidence="2">The sequence shown here is derived from an EMBL/GenBank/DDBJ whole genome shotgun (WGS) entry which is preliminary data.</text>
</comment>
<dbReference type="InterPro" id="IPR043168">
    <property type="entry name" value="DegV_C"/>
</dbReference>
<protein>
    <submittedName>
        <fullName evidence="2">DegV family protein with EDD domain</fullName>
    </submittedName>
</protein>
<dbReference type="Gene3D" id="3.30.1180.10">
    <property type="match status" value="1"/>
</dbReference>
<organism evidence="2 3">
    <name type="scientific">Umezawaea tangerina</name>
    <dbReference type="NCBI Taxonomy" id="84725"/>
    <lineage>
        <taxon>Bacteria</taxon>
        <taxon>Bacillati</taxon>
        <taxon>Actinomycetota</taxon>
        <taxon>Actinomycetes</taxon>
        <taxon>Pseudonocardiales</taxon>
        <taxon>Pseudonocardiaceae</taxon>
        <taxon>Umezawaea</taxon>
    </lineage>
</organism>
<evidence type="ECO:0000313" key="3">
    <source>
        <dbReference type="Proteomes" id="UP000239494"/>
    </source>
</evidence>
<evidence type="ECO:0000256" key="1">
    <source>
        <dbReference type="ARBA" id="ARBA00023121"/>
    </source>
</evidence>
<accession>A0A2T0TB02</accession>
<dbReference type="EMBL" id="PVTF01000004">
    <property type="protein sequence ID" value="PRY42824.1"/>
    <property type="molecule type" value="Genomic_DNA"/>
</dbReference>
<dbReference type="Gene3D" id="3.40.50.10170">
    <property type="match status" value="1"/>
</dbReference>
<dbReference type="PROSITE" id="PS51482">
    <property type="entry name" value="DEGV"/>
    <property type="match status" value="1"/>
</dbReference>
<dbReference type="InterPro" id="IPR003797">
    <property type="entry name" value="DegV"/>
</dbReference>
<dbReference type="NCBIfam" id="TIGR00762">
    <property type="entry name" value="DegV"/>
    <property type="match status" value="1"/>
</dbReference>
<dbReference type="InterPro" id="IPR050270">
    <property type="entry name" value="DegV_domain_contain"/>
</dbReference>
<dbReference type="Proteomes" id="UP000239494">
    <property type="component" value="Unassembled WGS sequence"/>
</dbReference>
<name>A0A2T0TB02_9PSEU</name>
<reference evidence="2 3" key="1">
    <citation type="submission" date="2018-03" db="EMBL/GenBank/DDBJ databases">
        <title>Genomic Encyclopedia of Archaeal and Bacterial Type Strains, Phase II (KMG-II): from individual species to whole genera.</title>
        <authorList>
            <person name="Goeker M."/>
        </authorList>
    </citation>
    <scope>NUCLEOTIDE SEQUENCE [LARGE SCALE GENOMIC DNA]</scope>
    <source>
        <strain evidence="2 3">DSM 44720</strain>
    </source>
</reference>
<evidence type="ECO:0000313" key="2">
    <source>
        <dbReference type="EMBL" id="PRY42824.1"/>
    </source>
</evidence>
<dbReference type="SUPFAM" id="SSF82549">
    <property type="entry name" value="DAK1/DegV-like"/>
    <property type="match status" value="1"/>
</dbReference>
<dbReference type="RefSeq" id="WP_106188178.1">
    <property type="nucleotide sequence ID" value="NZ_PVTF01000004.1"/>
</dbReference>
<sequence>MYRRVAIVTDSTACLPPALTDELGITVAQIQVRIGDQLDDESRIPVPALVNAMRGSLSVTTVPPDPGAFYWAYADAGAAGAEAVVSIHVSSRLSGTVDTACNAAKQVRVPVHVVDTGTCGMSLGYAVLAAADAAARGADARKVIGAAMHSFRRGTELIYVDTLEHLKRGGRISPAVAMLGTAVSMKPLLTMSDGQIKPLEKVIGTDRALRRMVDIAAKKAGEDRVDIAVEHFAAEDRAHDVMRRLRKKVPGARKYMLTQVSSAIGAHVGPGAIGVSISPV</sequence>
<proteinExistence type="predicted"/>
<dbReference type="AlphaFoldDB" id="A0A2T0TB02"/>
<dbReference type="PANTHER" id="PTHR33434:SF2">
    <property type="entry name" value="FATTY ACID-BINDING PROTEIN TM_1468"/>
    <property type="match status" value="1"/>
</dbReference>
<keyword evidence="3" id="KW-1185">Reference proteome</keyword>
<gene>
    <name evidence="2" type="ORF">CLV43_104661</name>
</gene>
<dbReference type="Pfam" id="PF02645">
    <property type="entry name" value="DegV"/>
    <property type="match status" value="1"/>
</dbReference>
<keyword evidence="1" id="KW-0446">Lipid-binding</keyword>